<dbReference type="Pfam" id="PF13561">
    <property type="entry name" value="adh_short_C2"/>
    <property type="match status" value="1"/>
</dbReference>
<dbReference type="Proteomes" id="UP000616114">
    <property type="component" value="Unassembled WGS sequence"/>
</dbReference>
<name>A0A8J2U0W8_9MICO</name>
<dbReference type="CDD" id="cd05233">
    <property type="entry name" value="SDR_c"/>
    <property type="match status" value="1"/>
</dbReference>
<dbReference type="InterPro" id="IPR020904">
    <property type="entry name" value="Sc_DH/Rdtase_CS"/>
</dbReference>
<accession>A0A8J2U0W8</accession>
<keyword evidence="4" id="KW-1185">Reference proteome</keyword>
<dbReference type="PANTHER" id="PTHR43477">
    <property type="entry name" value="DIHYDROANTICAPSIN 7-DEHYDROGENASE"/>
    <property type="match status" value="1"/>
</dbReference>
<dbReference type="InterPro" id="IPR036291">
    <property type="entry name" value="NAD(P)-bd_dom_sf"/>
</dbReference>
<protein>
    <submittedName>
        <fullName evidence="3">3-ketoacyl-ACP reductase</fullName>
    </submittedName>
</protein>
<keyword evidence="2" id="KW-0560">Oxidoreductase</keyword>
<dbReference type="PRINTS" id="PR00081">
    <property type="entry name" value="GDHRDH"/>
</dbReference>
<dbReference type="GO" id="GO:0016491">
    <property type="term" value="F:oxidoreductase activity"/>
    <property type="evidence" value="ECO:0007669"/>
    <property type="project" value="UniProtKB-KW"/>
</dbReference>
<dbReference type="SUPFAM" id="SSF51735">
    <property type="entry name" value="NAD(P)-binding Rossmann-fold domains"/>
    <property type="match status" value="1"/>
</dbReference>
<dbReference type="EMBL" id="BMFY01000017">
    <property type="protein sequence ID" value="GGA25653.1"/>
    <property type="molecule type" value="Genomic_DNA"/>
</dbReference>
<dbReference type="InterPro" id="IPR002347">
    <property type="entry name" value="SDR_fam"/>
</dbReference>
<evidence type="ECO:0000313" key="3">
    <source>
        <dbReference type="EMBL" id="GGA25653.1"/>
    </source>
</evidence>
<organism evidence="3 4">
    <name type="scientific">Sediminivirga luteola</name>
    <dbReference type="NCBI Taxonomy" id="1774748"/>
    <lineage>
        <taxon>Bacteria</taxon>
        <taxon>Bacillati</taxon>
        <taxon>Actinomycetota</taxon>
        <taxon>Actinomycetes</taxon>
        <taxon>Micrococcales</taxon>
        <taxon>Brevibacteriaceae</taxon>
        <taxon>Sediminivirga</taxon>
    </lineage>
</organism>
<dbReference type="InterPro" id="IPR051122">
    <property type="entry name" value="SDR_DHRS6-like"/>
</dbReference>
<reference evidence="3" key="2">
    <citation type="submission" date="2020-09" db="EMBL/GenBank/DDBJ databases">
        <authorList>
            <person name="Sun Q."/>
            <person name="Zhou Y."/>
        </authorList>
    </citation>
    <scope>NUCLEOTIDE SEQUENCE</scope>
    <source>
        <strain evidence="3">CGMCC 1.12785</strain>
    </source>
</reference>
<comment type="similarity">
    <text evidence="1">Belongs to the short-chain dehydrogenases/reductases (SDR) family.</text>
</comment>
<reference evidence="3" key="1">
    <citation type="journal article" date="2014" name="Int. J. Syst. Evol. Microbiol.">
        <title>Complete genome sequence of Corynebacterium casei LMG S-19264T (=DSM 44701T), isolated from a smear-ripened cheese.</title>
        <authorList>
            <consortium name="US DOE Joint Genome Institute (JGI-PGF)"/>
            <person name="Walter F."/>
            <person name="Albersmeier A."/>
            <person name="Kalinowski J."/>
            <person name="Ruckert C."/>
        </authorList>
    </citation>
    <scope>NUCLEOTIDE SEQUENCE</scope>
    <source>
        <strain evidence="3">CGMCC 1.12785</strain>
    </source>
</reference>
<gene>
    <name evidence="3" type="ORF">GCM10011333_30780</name>
</gene>
<evidence type="ECO:0000313" key="4">
    <source>
        <dbReference type="Proteomes" id="UP000616114"/>
    </source>
</evidence>
<dbReference type="PROSITE" id="PS00061">
    <property type="entry name" value="ADH_SHORT"/>
    <property type="match status" value="1"/>
</dbReference>
<sequence length="272" mass="27333">MSTNDHAWLGLSGARIAVVGAAGAIGAAVSTALRAAGAQVHGLDREPRAPGDGLFASWDAIDLDDVDGAVAALRRLTGRIGAPDGLVIASGLYPARRFSEHPAAEVERLMRINALAPAALLNAYADALGAPDAAAASDAPAAPAGGPGGSAVVTSSLAASRLKIGTAAYSASKAALDVLVQTLALERHVDGLRANIVAPGYVSAGSELNAIPGGYEEKLLSGALTPRLAVPDDLVDTYLWLLSPRSAWVNGAVVPVDGGNRLGTPESTAWLG</sequence>
<dbReference type="Gene3D" id="3.40.50.720">
    <property type="entry name" value="NAD(P)-binding Rossmann-like Domain"/>
    <property type="match status" value="1"/>
</dbReference>
<dbReference type="AlphaFoldDB" id="A0A8J2U0W8"/>
<dbReference type="PANTHER" id="PTHR43477:SF1">
    <property type="entry name" value="DIHYDROANTICAPSIN 7-DEHYDROGENASE"/>
    <property type="match status" value="1"/>
</dbReference>
<evidence type="ECO:0000256" key="1">
    <source>
        <dbReference type="ARBA" id="ARBA00006484"/>
    </source>
</evidence>
<dbReference type="RefSeq" id="WP_188551793.1">
    <property type="nucleotide sequence ID" value="NZ_BMFY01000017.1"/>
</dbReference>
<proteinExistence type="inferred from homology"/>
<evidence type="ECO:0000256" key="2">
    <source>
        <dbReference type="ARBA" id="ARBA00023002"/>
    </source>
</evidence>
<comment type="caution">
    <text evidence="3">The sequence shown here is derived from an EMBL/GenBank/DDBJ whole genome shotgun (WGS) entry which is preliminary data.</text>
</comment>